<name>A0AAN0J6E1_AMPQE</name>
<dbReference type="InterPro" id="IPR006603">
    <property type="entry name" value="PQ-loop_rpt"/>
</dbReference>
<reference evidence="7" key="1">
    <citation type="journal article" date="2010" name="Nature">
        <title>The Amphimedon queenslandica genome and the evolution of animal complexity.</title>
        <authorList>
            <person name="Srivastava M."/>
            <person name="Simakov O."/>
            <person name="Chapman J."/>
            <person name="Fahey B."/>
            <person name="Gauthier M.E."/>
            <person name="Mitros T."/>
            <person name="Richards G.S."/>
            <person name="Conaco C."/>
            <person name="Dacre M."/>
            <person name="Hellsten U."/>
            <person name="Larroux C."/>
            <person name="Putnam N.H."/>
            <person name="Stanke M."/>
            <person name="Adamska M."/>
            <person name="Darling A."/>
            <person name="Degnan S.M."/>
            <person name="Oakley T.H."/>
            <person name="Plachetzki D.C."/>
            <person name="Zhai Y."/>
            <person name="Adamski M."/>
            <person name="Calcino A."/>
            <person name="Cummins S.F."/>
            <person name="Goodstein D.M."/>
            <person name="Harris C."/>
            <person name="Jackson D.J."/>
            <person name="Leys S.P."/>
            <person name="Shu S."/>
            <person name="Woodcroft B.J."/>
            <person name="Vervoort M."/>
            <person name="Kosik K.S."/>
            <person name="Manning G."/>
            <person name="Degnan B.M."/>
            <person name="Rokhsar D.S."/>
        </authorList>
    </citation>
    <scope>NUCLEOTIDE SEQUENCE [LARGE SCALE GENOMIC DNA]</scope>
</reference>
<keyword evidence="7" id="KW-1185">Reference proteome</keyword>
<dbReference type="PANTHER" id="PTHR12226:SF3">
    <property type="entry name" value="SOLUTE CARRIER FAMILY 66 MEMBER 3"/>
    <property type="match status" value="1"/>
</dbReference>
<dbReference type="EnsemblMetazoa" id="XM_019997051.1">
    <property type="protein sequence ID" value="XP_019852610.1"/>
    <property type="gene ID" value="LOC109582383"/>
</dbReference>
<accession>A0AAN0J6E1</accession>
<evidence type="ECO:0008006" key="8">
    <source>
        <dbReference type="Google" id="ProtNLM"/>
    </source>
</evidence>
<feature type="transmembrane region" description="Helical" evidence="5">
    <location>
        <begin position="95"/>
        <end position="122"/>
    </location>
</feature>
<dbReference type="GO" id="GO:0016020">
    <property type="term" value="C:membrane"/>
    <property type="evidence" value="ECO:0007669"/>
    <property type="project" value="UniProtKB-SubCell"/>
</dbReference>
<evidence type="ECO:0000256" key="4">
    <source>
        <dbReference type="ARBA" id="ARBA00023136"/>
    </source>
</evidence>
<feature type="transmembrane region" description="Helical" evidence="5">
    <location>
        <begin position="6"/>
        <end position="26"/>
    </location>
</feature>
<keyword evidence="2 5" id="KW-0812">Transmembrane</keyword>
<dbReference type="KEGG" id="aqu:109582383"/>
<evidence type="ECO:0000256" key="1">
    <source>
        <dbReference type="ARBA" id="ARBA00004141"/>
    </source>
</evidence>
<dbReference type="GeneID" id="109582383"/>
<dbReference type="InterPro" id="IPR016817">
    <property type="entry name" value="MannP-dilichol_defect-1"/>
</dbReference>
<feature type="transmembrane region" description="Helical" evidence="5">
    <location>
        <begin position="174"/>
        <end position="197"/>
    </location>
</feature>
<evidence type="ECO:0000256" key="2">
    <source>
        <dbReference type="ARBA" id="ARBA00022692"/>
    </source>
</evidence>
<keyword evidence="4 5" id="KW-0472">Membrane</keyword>
<sequence>MFEDILNGSVIILSFIIKLPQVWTTYTMKRTKGVSLRGYWMELFGYVIMVSYCFHNKYPIKNYLDVLLCSIQSAIIVFLVILYKGGKAFSLENKACITCIILFLLSALLHFIPNTVFSILLLSRIPVMSLSKCLHIQALYSSKTSANVSALTWGISAYNCFVRVWTSLYNLNDYIVTASYLTNAVLNSVLLIECLYYRFY</sequence>
<dbReference type="RefSeq" id="XP_019852610.1">
    <property type="nucleotide sequence ID" value="XM_019997051.1"/>
</dbReference>
<organism evidence="6 7">
    <name type="scientific">Amphimedon queenslandica</name>
    <name type="common">Sponge</name>
    <dbReference type="NCBI Taxonomy" id="400682"/>
    <lineage>
        <taxon>Eukaryota</taxon>
        <taxon>Metazoa</taxon>
        <taxon>Porifera</taxon>
        <taxon>Demospongiae</taxon>
        <taxon>Heteroscleromorpha</taxon>
        <taxon>Haplosclerida</taxon>
        <taxon>Niphatidae</taxon>
        <taxon>Amphimedon</taxon>
    </lineage>
</organism>
<dbReference type="Gene3D" id="1.20.1280.290">
    <property type="match status" value="1"/>
</dbReference>
<evidence type="ECO:0000256" key="3">
    <source>
        <dbReference type="ARBA" id="ARBA00022989"/>
    </source>
</evidence>
<dbReference type="Proteomes" id="UP000007879">
    <property type="component" value="Unassembled WGS sequence"/>
</dbReference>
<proteinExistence type="predicted"/>
<evidence type="ECO:0000313" key="6">
    <source>
        <dbReference type="EnsemblMetazoa" id="XP_019852610.1"/>
    </source>
</evidence>
<feature type="transmembrane region" description="Helical" evidence="5">
    <location>
        <begin position="63"/>
        <end position="83"/>
    </location>
</feature>
<keyword evidence="3 5" id="KW-1133">Transmembrane helix</keyword>
<comment type="subcellular location">
    <subcellularLocation>
        <location evidence="1">Membrane</location>
        <topology evidence="1">Multi-pass membrane protein</topology>
    </subcellularLocation>
</comment>
<reference evidence="6" key="2">
    <citation type="submission" date="2024-06" db="UniProtKB">
        <authorList>
            <consortium name="EnsemblMetazoa"/>
        </authorList>
    </citation>
    <scope>IDENTIFICATION</scope>
</reference>
<dbReference type="Pfam" id="PF04193">
    <property type="entry name" value="PQ-loop"/>
    <property type="match status" value="1"/>
</dbReference>
<evidence type="ECO:0000256" key="5">
    <source>
        <dbReference type="SAM" id="Phobius"/>
    </source>
</evidence>
<dbReference type="AlphaFoldDB" id="A0AAN0J6E1"/>
<dbReference type="PANTHER" id="PTHR12226">
    <property type="entry name" value="MANNOSE-P-DOLICHOL UTILIZATION DEFECT 1 LEC35 -RELATED"/>
    <property type="match status" value="1"/>
</dbReference>
<feature type="transmembrane region" description="Helical" evidence="5">
    <location>
        <begin position="38"/>
        <end position="57"/>
    </location>
</feature>
<evidence type="ECO:0000313" key="7">
    <source>
        <dbReference type="Proteomes" id="UP000007879"/>
    </source>
</evidence>
<protein>
    <recommendedName>
        <fullName evidence="8">Solute carrier family 66 member 3</fullName>
    </recommendedName>
</protein>